<proteinExistence type="predicted"/>
<gene>
    <name evidence="1" type="ORF">J6I44_19410</name>
</gene>
<comment type="caution">
    <text evidence="1">The sequence shown here is derived from an EMBL/GenBank/DDBJ whole genome shotgun (WGS) entry which is preliminary data.</text>
</comment>
<dbReference type="EMBL" id="JAGGJA010000021">
    <property type="protein sequence ID" value="MCW9709037.1"/>
    <property type="molecule type" value="Genomic_DNA"/>
</dbReference>
<reference evidence="1 2" key="1">
    <citation type="submission" date="2021-03" db="EMBL/GenBank/DDBJ databases">
        <title>Aliifodinibius sp. nov., a new bacterium isolated from saline soil.</title>
        <authorList>
            <person name="Galisteo C."/>
            <person name="De La Haba R."/>
            <person name="Sanchez-Porro C."/>
            <person name="Ventosa A."/>
        </authorList>
    </citation>
    <scope>NUCLEOTIDE SEQUENCE [LARGE SCALE GENOMIC DNA]</scope>
    <source>
        <strain evidence="1 2">1BSP15-2V2</strain>
    </source>
</reference>
<accession>A0ABT3PT84</accession>
<protein>
    <recommendedName>
        <fullName evidence="3">DUF4263 domain-containing protein</fullName>
    </recommendedName>
</protein>
<dbReference type="RefSeq" id="WP_265767892.1">
    <property type="nucleotide sequence ID" value="NZ_JAGGJA010000021.1"/>
</dbReference>
<evidence type="ECO:0000313" key="2">
    <source>
        <dbReference type="Proteomes" id="UP001207918"/>
    </source>
</evidence>
<name>A0ABT3PT84_9BACT</name>
<evidence type="ECO:0008006" key="3">
    <source>
        <dbReference type="Google" id="ProtNLM"/>
    </source>
</evidence>
<sequence>MNEIWLEEPTESDESWAQIGEHTLDWLSRSTLPRARQMRLFLNHNLSQLPSSFADKLKNDLRDHWKSAFFELIVGRILQEIGYEFKYEVTLAGGSNPDFLIETSVGEIVIEATSPIINSEVGDFYKKVNPLIKILKENAPENWIININNLPDIGFNDSKKPFKAFIKREFDNIPAIGSKDEIKITENFPQGKLKLSLIYRLDRSNPIGFYPSIGYAENSKYRIEHIIDEKRTQIREIEKPVILAIQGSNTGTDLNDFDQVLFGQTFTRMNRDMEVIEKGFNPNGLFISDNESPTYQAILAFHEVGCKEVEVPTLYLHQKANPQLKNIFDAFHIRYYEESNNCIKEIESQRNDYFKDFKFVTA</sequence>
<keyword evidence="2" id="KW-1185">Reference proteome</keyword>
<organism evidence="1 2">
    <name type="scientific">Fodinibius salsisoli</name>
    <dbReference type="NCBI Taxonomy" id="2820877"/>
    <lineage>
        <taxon>Bacteria</taxon>
        <taxon>Pseudomonadati</taxon>
        <taxon>Balneolota</taxon>
        <taxon>Balneolia</taxon>
        <taxon>Balneolales</taxon>
        <taxon>Balneolaceae</taxon>
        <taxon>Fodinibius</taxon>
    </lineage>
</organism>
<evidence type="ECO:0000313" key="1">
    <source>
        <dbReference type="EMBL" id="MCW9709037.1"/>
    </source>
</evidence>
<dbReference type="Proteomes" id="UP001207918">
    <property type="component" value="Unassembled WGS sequence"/>
</dbReference>